<proteinExistence type="predicted"/>
<keyword evidence="5" id="KW-0418">Kinase</keyword>
<dbReference type="PANTHER" id="PTHR44936:SF9">
    <property type="entry name" value="SENSOR PROTEIN CREC"/>
    <property type="match status" value="1"/>
</dbReference>
<accession>A0A937D6W0</accession>
<dbReference type="InterPro" id="IPR003594">
    <property type="entry name" value="HATPase_dom"/>
</dbReference>
<sequence>MSLRTLFAPFLVYFAVLVAAMLLALGTVTLVFQETVQQARMRMASEVFANQLVGLIGSVRALPPHMQNAYLDRLDQYTQGNLKAEEVDPALLILPKLKVTRQFFDELGKHMSAYSIVFTDTPAPALWLSVPVETGRNRWVRIKMAPLVDIPIGLMVGVALLVVVASSAAAAFLMLRLRQQLGWLAFAIDSVDPRSEVGTLPTEVAQDERDDLLELNRRFNDMSRRLADARVELAVMMQDSSYDIRSHLERLRQALPRATAPTQALQRIDEMERTIDRFEAFARSHSPTEPMAVVDMNKEITDLVARLPGASGRVRLELGGLPYVQCRPSSRRRTLFNLLDNALRHGSGLVEVQSSLEQGWIVVRIADHGPGLSEGELAQLSQPFDRATMDRQRSPFAELSLLVASREVEQERGELRVLRRADGGLWVELWLRPARLTEGEGPGD</sequence>
<feature type="transmembrane region" description="Helical" evidence="8">
    <location>
        <begin position="6"/>
        <end position="32"/>
    </location>
</feature>
<keyword evidence="4" id="KW-0808">Transferase</keyword>
<dbReference type="EMBL" id="JAEQNA010000002">
    <property type="protein sequence ID" value="MBL0420291.1"/>
    <property type="molecule type" value="Genomic_DNA"/>
</dbReference>
<keyword evidence="11" id="KW-1185">Reference proteome</keyword>
<name>A0A937D6W0_9BURK</name>
<dbReference type="GO" id="GO:0000160">
    <property type="term" value="P:phosphorelay signal transduction system"/>
    <property type="evidence" value="ECO:0007669"/>
    <property type="project" value="UniProtKB-KW"/>
</dbReference>
<keyword evidence="8" id="KW-0812">Transmembrane</keyword>
<keyword evidence="8" id="KW-0472">Membrane</keyword>
<dbReference type="InterPro" id="IPR005467">
    <property type="entry name" value="His_kinase_dom"/>
</dbReference>
<dbReference type="Gene3D" id="3.30.565.10">
    <property type="entry name" value="Histidine kinase-like ATPase, C-terminal domain"/>
    <property type="match status" value="1"/>
</dbReference>
<dbReference type="EC" id="2.7.13.3" evidence="2"/>
<dbReference type="RefSeq" id="WP_201683378.1">
    <property type="nucleotide sequence ID" value="NZ_JAEQNA010000002.1"/>
</dbReference>
<feature type="transmembrane region" description="Helical" evidence="8">
    <location>
        <begin position="150"/>
        <end position="175"/>
    </location>
</feature>
<dbReference type="AlphaFoldDB" id="A0A937D6W0"/>
<comment type="caution">
    <text evidence="10">The sequence shown here is derived from an EMBL/GenBank/DDBJ whole genome shotgun (WGS) entry which is preliminary data.</text>
</comment>
<dbReference type="GO" id="GO:0004673">
    <property type="term" value="F:protein histidine kinase activity"/>
    <property type="evidence" value="ECO:0007669"/>
    <property type="project" value="UniProtKB-EC"/>
</dbReference>
<evidence type="ECO:0000256" key="6">
    <source>
        <dbReference type="ARBA" id="ARBA00023012"/>
    </source>
</evidence>
<evidence type="ECO:0000256" key="3">
    <source>
        <dbReference type="ARBA" id="ARBA00022553"/>
    </source>
</evidence>
<dbReference type="InterPro" id="IPR050980">
    <property type="entry name" value="2C_sensor_his_kinase"/>
</dbReference>
<keyword evidence="3" id="KW-0597">Phosphoprotein</keyword>
<dbReference type="InterPro" id="IPR036890">
    <property type="entry name" value="HATPase_C_sf"/>
</dbReference>
<feature type="coiled-coil region" evidence="7">
    <location>
        <begin position="205"/>
        <end position="232"/>
    </location>
</feature>
<organism evidence="10 11">
    <name type="scientific">Ramlibacter aurantiacus</name>
    <dbReference type="NCBI Taxonomy" id="2801330"/>
    <lineage>
        <taxon>Bacteria</taxon>
        <taxon>Pseudomonadati</taxon>
        <taxon>Pseudomonadota</taxon>
        <taxon>Betaproteobacteria</taxon>
        <taxon>Burkholderiales</taxon>
        <taxon>Comamonadaceae</taxon>
        <taxon>Ramlibacter</taxon>
    </lineage>
</organism>
<dbReference type="Pfam" id="PF02518">
    <property type="entry name" value="HATPase_c"/>
    <property type="match status" value="1"/>
</dbReference>
<evidence type="ECO:0000256" key="8">
    <source>
        <dbReference type="SAM" id="Phobius"/>
    </source>
</evidence>
<evidence type="ECO:0000313" key="11">
    <source>
        <dbReference type="Proteomes" id="UP000613011"/>
    </source>
</evidence>
<evidence type="ECO:0000256" key="5">
    <source>
        <dbReference type="ARBA" id="ARBA00022777"/>
    </source>
</evidence>
<keyword evidence="8" id="KW-1133">Transmembrane helix</keyword>
<evidence type="ECO:0000313" key="10">
    <source>
        <dbReference type="EMBL" id="MBL0420291.1"/>
    </source>
</evidence>
<dbReference type="PANTHER" id="PTHR44936">
    <property type="entry name" value="SENSOR PROTEIN CREC"/>
    <property type="match status" value="1"/>
</dbReference>
<feature type="domain" description="Histidine kinase" evidence="9">
    <location>
        <begin position="239"/>
        <end position="435"/>
    </location>
</feature>
<dbReference type="SUPFAM" id="SSF55874">
    <property type="entry name" value="ATPase domain of HSP90 chaperone/DNA topoisomerase II/histidine kinase"/>
    <property type="match status" value="1"/>
</dbReference>
<evidence type="ECO:0000256" key="7">
    <source>
        <dbReference type="SAM" id="Coils"/>
    </source>
</evidence>
<keyword evidence="6" id="KW-0902">Two-component regulatory system</keyword>
<comment type="catalytic activity">
    <reaction evidence="1">
        <text>ATP + protein L-histidine = ADP + protein N-phospho-L-histidine.</text>
        <dbReference type="EC" id="2.7.13.3"/>
    </reaction>
</comment>
<protein>
    <recommendedName>
        <fullName evidence="2">histidine kinase</fullName>
        <ecNumber evidence="2">2.7.13.3</ecNumber>
    </recommendedName>
</protein>
<keyword evidence="7" id="KW-0175">Coiled coil</keyword>
<evidence type="ECO:0000256" key="2">
    <source>
        <dbReference type="ARBA" id="ARBA00012438"/>
    </source>
</evidence>
<dbReference type="Proteomes" id="UP000613011">
    <property type="component" value="Unassembled WGS sequence"/>
</dbReference>
<reference evidence="10" key="1">
    <citation type="submission" date="2021-01" db="EMBL/GenBank/DDBJ databases">
        <title>Ramlibacter sp. strain AW1 16S ribosomal RNA gene Genome sequencing and assembly.</title>
        <authorList>
            <person name="Kang M."/>
        </authorList>
    </citation>
    <scope>NUCLEOTIDE SEQUENCE</scope>
    <source>
        <strain evidence="10">AW1</strain>
    </source>
</reference>
<evidence type="ECO:0000256" key="4">
    <source>
        <dbReference type="ARBA" id="ARBA00022679"/>
    </source>
</evidence>
<gene>
    <name evidence="10" type="ORF">JI739_08040</name>
</gene>
<evidence type="ECO:0000256" key="1">
    <source>
        <dbReference type="ARBA" id="ARBA00000085"/>
    </source>
</evidence>
<dbReference type="SMART" id="SM00387">
    <property type="entry name" value="HATPase_c"/>
    <property type="match status" value="1"/>
</dbReference>
<dbReference type="PROSITE" id="PS50109">
    <property type="entry name" value="HIS_KIN"/>
    <property type="match status" value="1"/>
</dbReference>
<evidence type="ECO:0000259" key="9">
    <source>
        <dbReference type="PROSITE" id="PS50109"/>
    </source>
</evidence>